<proteinExistence type="predicted"/>
<accession>A0A3L6S0M8</accession>
<gene>
    <name evidence="1" type="ORF">C2845_PM09G09370</name>
</gene>
<comment type="caution">
    <text evidence="1">The sequence shown here is derived from an EMBL/GenBank/DDBJ whole genome shotgun (WGS) entry which is preliminary data.</text>
</comment>
<keyword evidence="2" id="KW-1185">Reference proteome</keyword>
<reference evidence="2" key="1">
    <citation type="journal article" date="2019" name="Nat. Commun.">
        <title>The genome of broomcorn millet.</title>
        <authorList>
            <person name="Zou C."/>
            <person name="Miki D."/>
            <person name="Li D."/>
            <person name="Tang Q."/>
            <person name="Xiao L."/>
            <person name="Rajput S."/>
            <person name="Deng P."/>
            <person name="Jia W."/>
            <person name="Huang R."/>
            <person name="Zhang M."/>
            <person name="Sun Y."/>
            <person name="Hu J."/>
            <person name="Fu X."/>
            <person name="Schnable P.S."/>
            <person name="Li F."/>
            <person name="Zhang H."/>
            <person name="Feng B."/>
            <person name="Zhu X."/>
            <person name="Liu R."/>
            <person name="Schnable J.C."/>
            <person name="Zhu J.-K."/>
            <person name="Zhang H."/>
        </authorList>
    </citation>
    <scope>NUCLEOTIDE SEQUENCE [LARGE SCALE GENOMIC DNA]</scope>
</reference>
<protein>
    <submittedName>
        <fullName evidence="1">Uncharacterized protein</fullName>
    </submittedName>
</protein>
<dbReference type="Proteomes" id="UP000275267">
    <property type="component" value="Unassembled WGS sequence"/>
</dbReference>
<organism evidence="1 2">
    <name type="scientific">Panicum miliaceum</name>
    <name type="common">Proso millet</name>
    <name type="synonym">Broomcorn millet</name>
    <dbReference type="NCBI Taxonomy" id="4540"/>
    <lineage>
        <taxon>Eukaryota</taxon>
        <taxon>Viridiplantae</taxon>
        <taxon>Streptophyta</taxon>
        <taxon>Embryophyta</taxon>
        <taxon>Tracheophyta</taxon>
        <taxon>Spermatophyta</taxon>
        <taxon>Magnoliopsida</taxon>
        <taxon>Liliopsida</taxon>
        <taxon>Poales</taxon>
        <taxon>Poaceae</taxon>
        <taxon>PACMAD clade</taxon>
        <taxon>Panicoideae</taxon>
        <taxon>Panicodae</taxon>
        <taxon>Paniceae</taxon>
        <taxon>Panicinae</taxon>
        <taxon>Panicum</taxon>
        <taxon>Panicum sect. Panicum</taxon>
    </lineage>
</organism>
<evidence type="ECO:0000313" key="1">
    <source>
        <dbReference type="EMBL" id="RLN12783.1"/>
    </source>
</evidence>
<sequence length="129" mass="13981">MPFSRSHAWCGSSRCAGAQGRHPLARRLRRTCSRPGAAASSLASKSNLPQANLRSANRPSYCHITSWICLLVGGGNRRQERRRAARVCGAAGLLRINRQDVPGEVELRCAAAAAAASYAQIRRPCERRG</sequence>
<dbReference type="AlphaFoldDB" id="A0A3L6S0M8"/>
<evidence type="ECO:0000313" key="2">
    <source>
        <dbReference type="Proteomes" id="UP000275267"/>
    </source>
</evidence>
<name>A0A3L6S0M8_PANMI</name>
<dbReference type="EMBL" id="PQIB02000006">
    <property type="protein sequence ID" value="RLN12783.1"/>
    <property type="molecule type" value="Genomic_DNA"/>
</dbReference>